<dbReference type="SUPFAM" id="SSF56349">
    <property type="entry name" value="DNA breaking-rejoining enzymes"/>
    <property type="match status" value="1"/>
</dbReference>
<sequence>MELGQTDNNDRALVEQVVVACQAAIARAVKQPKSAIGLARSLSSALTSLQLIESEVGKGADGAQAVVTNADALARQALTQVLTLTPNPSQAKSALAMVTNVAPLPSNPALPIASVFKTALPTFGDVSRAYIAMRKAVDGDNHPDIKYLELRRQTFIDLIGDRPVDQYFPNDLQDYVTAMQFWPANATKRAGAGETRTILDSNRSLALKPLARKTMQDGYLANVKTMMRFGMMKPNYRDPFAGARIRWPKTYGTSAVREGVDDAVINATFRNGIATGLLAEAMLPVLAKLTGRRIGLLAHLRGSDFREKYGAIIAQTSGIVLVNGRWQRVPIKTEESATYFVIHDFFRTIGFVNWAQKRADDWVFAALHEHPDPSKYASKEMNKLLRKSGAIGANIEVFHSLRGDAIDDIRNTNIKDRSRRLQTGHELGDVHDLYGFRALGAAETQQLARRPLAGGIDWTVFEGLDFEALAKARHKRGRRSKLSRQNPRLTGLRTICSSGKFCPHRSRVDLIMTGAVIAGKQTANENVRVFYANGAPFRIKLRKYR</sequence>
<dbReference type="Proteomes" id="UP000035762">
    <property type="component" value="Unassembled WGS sequence"/>
</dbReference>
<protein>
    <submittedName>
        <fullName evidence="1">Uncharacterized protein</fullName>
    </submittedName>
</protein>
<proteinExistence type="predicted"/>
<comment type="caution">
    <text evidence="1">The sequence shown here is derived from an EMBL/GenBank/DDBJ whole genome shotgun (WGS) entry which is preliminary data.</text>
</comment>
<dbReference type="AlphaFoldDB" id="A0A090N8A3"/>
<gene>
    <name evidence="1" type="ORF">BN961_03220</name>
</gene>
<evidence type="ECO:0000313" key="2">
    <source>
        <dbReference type="Proteomes" id="UP000035762"/>
    </source>
</evidence>
<dbReference type="GO" id="GO:0003677">
    <property type="term" value="F:DNA binding"/>
    <property type="evidence" value="ECO:0007669"/>
    <property type="project" value="InterPro"/>
</dbReference>
<dbReference type="InterPro" id="IPR011010">
    <property type="entry name" value="DNA_brk_join_enz"/>
</dbReference>
<reference evidence="1 2" key="1">
    <citation type="journal article" date="2014" name="Genome Announc.">
        <title>Genome Sequence of Afipia felis Strain 76713, Isolated in Hospital Water Using an Amoeba Co-Culture Procedure.</title>
        <authorList>
            <person name="Benamar S."/>
            <person name="La Scola B."/>
            <person name="Croce O."/>
        </authorList>
    </citation>
    <scope>NUCLEOTIDE SEQUENCE [LARGE SCALE GENOMIC DNA]</scope>
    <source>
        <strain evidence="1 2">76713</strain>
    </source>
</reference>
<name>A0A090N8A3_AFIFE</name>
<evidence type="ECO:0000313" key="1">
    <source>
        <dbReference type="EMBL" id="CEG09788.1"/>
    </source>
</evidence>
<accession>A0A090N8A3</accession>
<keyword evidence="2" id="KW-1185">Reference proteome</keyword>
<dbReference type="EMBL" id="CCAZ020000002">
    <property type="protein sequence ID" value="CEG09788.1"/>
    <property type="molecule type" value="Genomic_DNA"/>
</dbReference>
<organism evidence="1 2">
    <name type="scientific">Afipia felis</name>
    <name type="common">Cat scratch disease bacillus</name>
    <dbReference type="NCBI Taxonomy" id="1035"/>
    <lineage>
        <taxon>Bacteria</taxon>
        <taxon>Pseudomonadati</taxon>
        <taxon>Pseudomonadota</taxon>
        <taxon>Alphaproteobacteria</taxon>
        <taxon>Hyphomicrobiales</taxon>
        <taxon>Nitrobacteraceae</taxon>
        <taxon>Afipia</taxon>
    </lineage>
</organism>